<proteinExistence type="predicted"/>
<dbReference type="KEGG" id="ceu:A7L45_06075"/>
<reference evidence="2" key="1">
    <citation type="journal article" date="2016" name="Front. Microbiol.">
        <title>Complete Genome Sequence of Clostridium estertheticum DSM 8809, a Microbe Identified in Spoiled Vacuum Packed Beef.</title>
        <authorList>
            <person name="Yu Z."/>
            <person name="Gunn L."/>
            <person name="Brennan E."/>
            <person name="Reid R."/>
            <person name="Wall P.G."/>
            <person name="Gaora O.P."/>
            <person name="Hurley D."/>
            <person name="Bolton D."/>
            <person name="Fanning S."/>
        </authorList>
    </citation>
    <scope>NUCLEOTIDE SEQUENCE [LARGE SCALE GENOMIC DNA]</scope>
    <source>
        <strain evidence="2">DSM 8809</strain>
    </source>
</reference>
<name>A0A1J0GEH6_9CLOT</name>
<gene>
    <name evidence="1" type="ORF">A7L45_06075</name>
</gene>
<protein>
    <submittedName>
        <fullName evidence="1">Uncharacterized protein</fullName>
    </submittedName>
</protein>
<dbReference type="Proteomes" id="UP000182569">
    <property type="component" value="Chromosome"/>
</dbReference>
<evidence type="ECO:0000313" key="1">
    <source>
        <dbReference type="EMBL" id="APC39663.1"/>
    </source>
</evidence>
<accession>A0A1J0GEH6</accession>
<organism evidence="1 2">
    <name type="scientific">Clostridium estertheticum subsp. estertheticum</name>
    <dbReference type="NCBI Taxonomy" id="1552"/>
    <lineage>
        <taxon>Bacteria</taxon>
        <taxon>Bacillati</taxon>
        <taxon>Bacillota</taxon>
        <taxon>Clostridia</taxon>
        <taxon>Eubacteriales</taxon>
        <taxon>Clostridiaceae</taxon>
        <taxon>Clostridium</taxon>
    </lineage>
</organism>
<sequence>MRTFFTIFMVFLINNIERWNSSDLTKEYFQSKNRLKDEKDIYIADIEKVYDMSIKIPNAKFICSQWNKEYKRRHIDHEGILI</sequence>
<dbReference type="RefSeq" id="WP_071611956.1">
    <property type="nucleotide sequence ID" value="NZ_CP015756.1"/>
</dbReference>
<dbReference type="EMBL" id="CP015756">
    <property type="protein sequence ID" value="APC39663.1"/>
    <property type="molecule type" value="Genomic_DNA"/>
</dbReference>
<keyword evidence="2" id="KW-1185">Reference proteome</keyword>
<evidence type="ECO:0000313" key="2">
    <source>
        <dbReference type="Proteomes" id="UP000182569"/>
    </source>
</evidence>
<dbReference type="AlphaFoldDB" id="A0A1J0GEH6"/>